<evidence type="ECO:0000313" key="3">
    <source>
        <dbReference type="Proteomes" id="UP000758603"/>
    </source>
</evidence>
<keyword evidence="3" id="KW-1185">Reference proteome</keyword>
<dbReference type="Gene3D" id="3.40.630.30">
    <property type="match status" value="1"/>
</dbReference>
<dbReference type="GO" id="GO:0016747">
    <property type="term" value="F:acyltransferase activity, transferring groups other than amino-acyl groups"/>
    <property type="evidence" value="ECO:0007669"/>
    <property type="project" value="InterPro"/>
</dbReference>
<dbReference type="SUPFAM" id="SSF55729">
    <property type="entry name" value="Acyl-CoA N-acyltransferases (Nat)"/>
    <property type="match status" value="1"/>
</dbReference>
<dbReference type="Pfam" id="PF13302">
    <property type="entry name" value="Acetyltransf_3"/>
    <property type="match status" value="1"/>
</dbReference>
<protein>
    <submittedName>
        <fullName evidence="2">Acyl-CoA N-acyltransferase</fullName>
    </submittedName>
</protein>
<dbReference type="PANTHER" id="PTHR43328">
    <property type="entry name" value="ACETYLTRANSFERASE-RELATED"/>
    <property type="match status" value="1"/>
</dbReference>
<name>A0A9P8ZV86_9PEZI</name>
<organism evidence="2 3">
    <name type="scientific">Truncatella angustata</name>
    <dbReference type="NCBI Taxonomy" id="152316"/>
    <lineage>
        <taxon>Eukaryota</taxon>
        <taxon>Fungi</taxon>
        <taxon>Dikarya</taxon>
        <taxon>Ascomycota</taxon>
        <taxon>Pezizomycotina</taxon>
        <taxon>Sordariomycetes</taxon>
        <taxon>Xylariomycetidae</taxon>
        <taxon>Amphisphaeriales</taxon>
        <taxon>Sporocadaceae</taxon>
        <taxon>Truncatella</taxon>
    </lineage>
</organism>
<dbReference type="AlphaFoldDB" id="A0A9P8ZV86"/>
<dbReference type="RefSeq" id="XP_045955071.1">
    <property type="nucleotide sequence ID" value="XM_046107832.1"/>
</dbReference>
<evidence type="ECO:0000313" key="2">
    <source>
        <dbReference type="EMBL" id="KAH6648564.1"/>
    </source>
</evidence>
<dbReference type="GeneID" id="70136723"/>
<dbReference type="EMBL" id="JAGPXC010000007">
    <property type="protein sequence ID" value="KAH6648564.1"/>
    <property type="molecule type" value="Genomic_DNA"/>
</dbReference>
<reference evidence="2" key="1">
    <citation type="journal article" date="2021" name="Nat. Commun.">
        <title>Genetic determinants of endophytism in the Arabidopsis root mycobiome.</title>
        <authorList>
            <person name="Mesny F."/>
            <person name="Miyauchi S."/>
            <person name="Thiergart T."/>
            <person name="Pickel B."/>
            <person name="Atanasova L."/>
            <person name="Karlsson M."/>
            <person name="Huettel B."/>
            <person name="Barry K.W."/>
            <person name="Haridas S."/>
            <person name="Chen C."/>
            <person name="Bauer D."/>
            <person name="Andreopoulos W."/>
            <person name="Pangilinan J."/>
            <person name="LaButti K."/>
            <person name="Riley R."/>
            <person name="Lipzen A."/>
            <person name="Clum A."/>
            <person name="Drula E."/>
            <person name="Henrissat B."/>
            <person name="Kohler A."/>
            <person name="Grigoriev I.V."/>
            <person name="Martin F.M."/>
            <person name="Hacquard S."/>
        </authorList>
    </citation>
    <scope>NUCLEOTIDE SEQUENCE</scope>
    <source>
        <strain evidence="2">MPI-SDFR-AT-0073</strain>
    </source>
</reference>
<dbReference type="PROSITE" id="PS51186">
    <property type="entry name" value="GNAT"/>
    <property type="match status" value="1"/>
</dbReference>
<dbReference type="InterPro" id="IPR000182">
    <property type="entry name" value="GNAT_dom"/>
</dbReference>
<evidence type="ECO:0000259" key="1">
    <source>
        <dbReference type="PROSITE" id="PS51186"/>
    </source>
</evidence>
<dbReference type="InterPro" id="IPR016181">
    <property type="entry name" value="Acyl_CoA_acyltransferase"/>
</dbReference>
<gene>
    <name evidence="2" type="ORF">BKA67DRAFT_661526</name>
</gene>
<dbReference type="Proteomes" id="UP000758603">
    <property type="component" value="Unassembled WGS sequence"/>
</dbReference>
<sequence>MAAAAPPANAIVVTDKAFIRPYEASDAPAAAAAANHKDVSYFMTARFPSPYTLDHAKFWIDLCSKEQPTVNFGIFMLDGTFVGGIGLVPGSDIQYRTYELGYWIGRDYWGKGIMTSAVRGFTRWAFEAFPDILRIEANVSQGNDASMKILQRTGFQAEGVKRKAIFKFGKALDKHEFGLLREDFEGVQPDDSSRS</sequence>
<proteinExistence type="predicted"/>
<dbReference type="PANTHER" id="PTHR43328:SF1">
    <property type="entry name" value="N-ACETYLTRANSFERASE DOMAIN-CONTAINING PROTEIN"/>
    <property type="match status" value="1"/>
</dbReference>
<dbReference type="OrthoDB" id="630895at2759"/>
<accession>A0A9P8ZV86</accession>
<feature type="domain" description="N-acetyltransferase" evidence="1">
    <location>
        <begin position="17"/>
        <end position="173"/>
    </location>
</feature>
<comment type="caution">
    <text evidence="2">The sequence shown here is derived from an EMBL/GenBank/DDBJ whole genome shotgun (WGS) entry which is preliminary data.</text>
</comment>